<sequence length="331" mass="39600">MDDVTLFVSTLRKQGRRFLQKMNSSEKTRFCQSLSLQVSHRSWSSLCEKYMLLIPLLKNLDDPQIFQEQLVIWKIPLKRSYENQLKALGKKYVELINYTKTETKNAIQKRLKSLKKKTHGKKELLIDRLLVTLLPFKPLSYSQEPIDLKTSQVKIETVQQKHKRKRFNPKRVIQNNTTRRAKNKTTRNPQYNDFAMWSEHDQYCPTLLTQSGKQDLSISINGQQVEEFFKTIYHKQYQNLQLQWDNVKNLMSQSSNFNFQISPKDFQEQLRYLGHLTREDWEQISRFFGINPKLNNLFYLLPYVPLIKQIQELEQTEKDQLLKQQFCSRQK</sequence>
<proteinExistence type="predicted"/>
<gene>
    <name evidence="1" type="ORF">M0812_00012</name>
</gene>
<organism evidence="1 2">
    <name type="scientific">Anaeramoeba flamelloides</name>
    <dbReference type="NCBI Taxonomy" id="1746091"/>
    <lineage>
        <taxon>Eukaryota</taxon>
        <taxon>Metamonada</taxon>
        <taxon>Anaeramoebidae</taxon>
        <taxon>Anaeramoeba</taxon>
    </lineage>
</organism>
<dbReference type="AlphaFoldDB" id="A0AAV8A4T3"/>
<comment type="caution">
    <text evidence="1">The sequence shown here is derived from an EMBL/GenBank/DDBJ whole genome shotgun (WGS) entry which is preliminary data.</text>
</comment>
<evidence type="ECO:0000313" key="2">
    <source>
        <dbReference type="Proteomes" id="UP001146793"/>
    </source>
</evidence>
<dbReference type="EMBL" id="JANTQA010000015">
    <property type="protein sequence ID" value="KAJ3447543.1"/>
    <property type="molecule type" value="Genomic_DNA"/>
</dbReference>
<accession>A0AAV8A4T3</accession>
<protein>
    <recommendedName>
        <fullName evidence="3">SAP domain-containing protein</fullName>
    </recommendedName>
</protein>
<evidence type="ECO:0000313" key="1">
    <source>
        <dbReference type="EMBL" id="KAJ3447543.1"/>
    </source>
</evidence>
<name>A0AAV8A4T3_9EUKA</name>
<evidence type="ECO:0008006" key="3">
    <source>
        <dbReference type="Google" id="ProtNLM"/>
    </source>
</evidence>
<dbReference type="Proteomes" id="UP001146793">
    <property type="component" value="Unassembled WGS sequence"/>
</dbReference>
<reference evidence="1" key="1">
    <citation type="submission" date="2022-08" db="EMBL/GenBank/DDBJ databases">
        <title>Novel sulphate-reducing endosymbionts in the free-living metamonad Anaeramoeba.</title>
        <authorList>
            <person name="Jerlstrom-Hultqvist J."/>
            <person name="Cepicka I."/>
            <person name="Gallot-Lavallee L."/>
            <person name="Salas-Leiva D."/>
            <person name="Curtis B.A."/>
            <person name="Zahonova K."/>
            <person name="Pipaliya S."/>
            <person name="Dacks J."/>
            <person name="Roger A.J."/>
        </authorList>
    </citation>
    <scope>NUCLEOTIDE SEQUENCE</scope>
    <source>
        <strain evidence="1">Busselton2</strain>
    </source>
</reference>